<dbReference type="EnsemblMetazoa" id="ACHR014172-RA">
    <property type="protein sequence ID" value="ACHR014172-PA"/>
    <property type="gene ID" value="ACHR014172"/>
</dbReference>
<dbReference type="Proteomes" id="UP000075881">
    <property type="component" value="Unassembled WGS sequence"/>
</dbReference>
<dbReference type="AlphaFoldDB" id="A0A182KI80"/>
<keyword evidence="2" id="KW-0472">Membrane</keyword>
<evidence type="ECO:0000256" key="1">
    <source>
        <dbReference type="SAM" id="MobiDB-lite"/>
    </source>
</evidence>
<feature type="compositionally biased region" description="Basic and acidic residues" evidence="1">
    <location>
        <begin position="208"/>
        <end position="217"/>
    </location>
</feature>
<accession>A0A182KI80</accession>
<organism evidence="3 4">
    <name type="scientific">Anopheles christyi</name>
    <dbReference type="NCBI Taxonomy" id="43041"/>
    <lineage>
        <taxon>Eukaryota</taxon>
        <taxon>Metazoa</taxon>
        <taxon>Ecdysozoa</taxon>
        <taxon>Arthropoda</taxon>
        <taxon>Hexapoda</taxon>
        <taxon>Insecta</taxon>
        <taxon>Pterygota</taxon>
        <taxon>Neoptera</taxon>
        <taxon>Endopterygota</taxon>
        <taxon>Diptera</taxon>
        <taxon>Nematocera</taxon>
        <taxon>Culicoidea</taxon>
        <taxon>Culicidae</taxon>
        <taxon>Anophelinae</taxon>
        <taxon>Anopheles</taxon>
    </lineage>
</organism>
<proteinExistence type="predicted"/>
<sequence length="414" mass="44133">CVNLQGFFTSCASRLGELVLCTWFVYFIIHFKTLTSITFLLTTHGFFFLYRVSSTTGITIISWAVCYFFLYSLWVGNGYVLGWLGGSGSLLQAACLRFGDGLQMLLLGLGNLGRILNRLGQLGSNVNRLRAGSESDRGGRLGWVGVLGDRQGSVWSGSVRGGSVMGVSERCSLCGVGRVREGGGSLQFDGSRGRSGVGGIGRDRLRDRLGRVSERGRGSGSVRGNRKGGGGGSRCSSNGRRGNDGRRLGSILLLGGGVAQLSLLDSGHMVGLGGSDLGRVLDRFGCGTSFNWSHRQVGSGHPESVQRVSSVSDGLEFVLRVQIAVRTAGDTIERFRLRLGRQSSVVSIRVLAELVLGVILAVQFGRSGRNVRGQRCRTTGSVQGGLGVSGIQRGRRGSSGNGQQGRYYDEQLHI</sequence>
<keyword evidence="4" id="KW-1185">Reference proteome</keyword>
<feature type="transmembrane region" description="Helical" evidence="2">
    <location>
        <begin position="57"/>
        <end position="74"/>
    </location>
</feature>
<reference evidence="3" key="2">
    <citation type="submission" date="2020-05" db="UniProtKB">
        <authorList>
            <consortium name="EnsemblMetazoa"/>
        </authorList>
    </citation>
    <scope>IDENTIFICATION</scope>
    <source>
        <strain evidence="3">ACHKN1017</strain>
    </source>
</reference>
<feature type="region of interest" description="Disordered" evidence="1">
    <location>
        <begin position="208"/>
        <end position="243"/>
    </location>
</feature>
<evidence type="ECO:0000313" key="4">
    <source>
        <dbReference type="Proteomes" id="UP000075881"/>
    </source>
</evidence>
<name>A0A182KI80_9DIPT</name>
<dbReference type="VEuPathDB" id="VectorBase:ACHR014172"/>
<evidence type="ECO:0000313" key="3">
    <source>
        <dbReference type="EnsemblMetazoa" id="ACHR014172-PA"/>
    </source>
</evidence>
<protein>
    <submittedName>
        <fullName evidence="3">Uncharacterized protein</fullName>
    </submittedName>
</protein>
<reference evidence="4" key="1">
    <citation type="submission" date="2013-03" db="EMBL/GenBank/DDBJ databases">
        <title>The Genome Sequence of Anopheles christyi ACHKN1017.</title>
        <authorList>
            <consortium name="The Broad Institute Genomics Platform"/>
            <person name="Neafsey D.E."/>
            <person name="Besansky N."/>
            <person name="Walker B."/>
            <person name="Young S.K."/>
            <person name="Zeng Q."/>
            <person name="Gargeya S."/>
            <person name="Fitzgerald M."/>
            <person name="Haas B."/>
            <person name="Abouelleil A."/>
            <person name="Allen A.W."/>
            <person name="Alvarado L."/>
            <person name="Arachchi H.M."/>
            <person name="Berlin A.M."/>
            <person name="Chapman S.B."/>
            <person name="Gainer-Dewar J."/>
            <person name="Goldberg J."/>
            <person name="Griggs A."/>
            <person name="Gujja S."/>
            <person name="Hansen M."/>
            <person name="Howarth C."/>
            <person name="Imamovic A."/>
            <person name="Ireland A."/>
            <person name="Larimer J."/>
            <person name="McCowan C."/>
            <person name="Murphy C."/>
            <person name="Pearson M."/>
            <person name="Poon T.W."/>
            <person name="Priest M."/>
            <person name="Roberts A."/>
            <person name="Saif S."/>
            <person name="Shea T."/>
            <person name="Sisk P."/>
            <person name="Sykes S."/>
            <person name="Wortman J."/>
            <person name="Nusbaum C."/>
            <person name="Birren B."/>
        </authorList>
    </citation>
    <scope>NUCLEOTIDE SEQUENCE [LARGE SCALE GENOMIC DNA]</scope>
    <source>
        <strain evidence="4">ACHKN1017</strain>
    </source>
</reference>
<evidence type="ECO:0000256" key="2">
    <source>
        <dbReference type="SAM" id="Phobius"/>
    </source>
</evidence>
<keyword evidence="2" id="KW-1133">Transmembrane helix</keyword>
<feature type="transmembrane region" description="Helical" evidence="2">
    <location>
        <begin position="23"/>
        <end position="50"/>
    </location>
</feature>
<keyword evidence="2" id="KW-0812">Transmembrane</keyword>
<feature type="region of interest" description="Disordered" evidence="1">
    <location>
        <begin position="383"/>
        <end position="404"/>
    </location>
</feature>